<dbReference type="EMBL" id="AVOT02000016">
    <property type="protein sequence ID" value="MBW0460445.1"/>
    <property type="molecule type" value="Genomic_DNA"/>
</dbReference>
<feature type="compositionally biased region" description="Low complexity" evidence="1">
    <location>
        <begin position="36"/>
        <end position="56"/>
    </location>
</feature>
<dbReference type="AlphaFoldDB" id="A0A9Q3B8C2"/>
<dbReference type="Proteomes" id="UP000765509">
    <property type="component" value="Unassembled WGS sequence"/>
</dbReference>
<evidence type="ECO:0000313" key="3">
    <source>
        <dbReference type="Proteomes" id="UP000765509"/>
    </source>
</evidence>
<protein>
    <submittedName>
        <fullName evidence="2">Uncharacterized protein</fullName>
    </submittedName>
</protein>
<evidence type="ECO:0000256" key="1">
    <source>
        <dbReference type="SAM" id="MobiDB-lite"/>
    </source>
</evidence>
<sequence length="104" mass="11729">MERETNSEIMSISKTQSHIQDKLHSSYHKTSSTKPLESSHSQSLSQLRRSSRTSSQGATDELLQEASGIGKGKTNQSKISFTIPQYIANSIRHKTSVYIHELFY</sequence>
<evidence type="ECO:0000313" key="2">
    <source>
        <dbReference type="EMBL" id="MBW0460445.1"/>
    </source>
</evidence>
<proteinExistence type="predicted"/>
<comment type="caution">
    <text evidence="2">The sequence shown here is derived from an EMBL/GenBank/DDBJ whole genome shotgun (WGS) entry which is preliminary data.</text>
</comment>
<reference evidence="2" key="1">
    <citation type="submission" date="2021-03" db="EMBL/GenBank/DDBJ databases">
        <title>Draft genome sequence of rust myrtle Austropuccinia psidii MF-1, a brazilian biotype.</title>
        <authorList>
            <person name="Quecine M.C."/>
            <person name="Pachon D.M.R."/>
            <person name="Bonatelli M.L."/>
            <person name="Correr F.H."/>
            <person name="Franceschini L.M."/>
            <person name="Leite T.F."/>
            <person name="Margarido G.R.A."/>
            <person name="Almeida C.A."/>
            <person name="Ferrarezi J.A."/>
            <person name="Labate C.A."/>
        </authorList>
    </citation>
    <scope>NUCLEOTIDE SEQUENCE</scope>
    <source>
        <strain evidence="2">MF-1</strain>
    </source>
</reference>
<name>A0A9Q3B8C2_9BASI</name>
<feature type="compositionally biased region" description="Polar residues" evidence="1">
    <location>
        <begin position="7"/>
        <end position="18"/>
    </location>
</feature>
<gene>
    <name evidence="2" type="ORF">O181_000160</name>
</gene>
<organism evidence="2 3">
    <name type="scientific">Austropuccinia psidii MF-1</name>
    <dbReference type="NCBI Taxonomy" id="1389203"/>
    <lineage>
        <taxon>Eukaryota</taxon>
        <taxon>Fungi</taxon>
        <taxon>Dikarya</taxon>
        <taxon>Basidiomycota</taxon>
        <taxon>Pucciniomycotina</taxon>
        <taxon>Pucciniomycetes</taxon>
        <taxon>Pucciniales</taxon>
        <taxon>Sphaerophragmiaceae</taxon>
        <taxon>Austropuccinia</taxon>
    </lineage>
</organism>
<feature type="region of interest" description="Disordered" evidence="1">
    <location>
        <begin position="1"/>
        <end position="75"/>
    </location>
</feature>
<keyword evidence="3" id="KW-1185">Reference proteome</keyword>
<accession>A0A9Q3B8C2</accession>